<feature type="compositionally biased region" description="Pro residues" evidence="1">
    <location>
        <begin position="15"/>
        <end position="25"/>
    </location>
</feature>
<keyword evidence="2" id="KW-0472">Membrane</keyword>
<dbReference type="EMBL" id="LKCN02000002">
    <property type="protein sequence ID" value="RCI15432.1"/>
    <property type="molecule type" value="Genomic_DNA"/>
</dbReference>
<dbReference type="Proteomes" id="UP000253664">
    <property type="component" value="Unassembled WGS sequence"/>
</dbReference>
<feature type="compositionally biased region" description="Low complexity" evidence="1">
    <location>
        <begin position="1"/>
        <end position="14"/>
    </location>
</feature>
<dbReference type="AlphaFoldDB" id="A0A367LMF1"/>
<evidence type="ECO:0000313" key="4">
    <source>
        <dbReference type="Proteomes" id="UP000253664"/>
    </source>
</evidence>
<reference evidence="3 4" key="1">
    <citation type="journal article" date="2015" name="BMC Genomics">
        <title>Insights from the genome of Ophiocordyceps polyrhachis-furcata to pathogenicity and host specificity in insect fungi.</title>
        <authorList>
            <person name="Wichadakul D."/>
            <person name="Kobmoo N."/>
            <person name="Ingsriswang S."/>
            <person name="Tangphatsornruang S."/>
            <person name="Chantasingh D."/>
            <person name="Luangsa-ard J.J."/>
            <person name="Eurwilaichitr L."/>
        </authorList>
    </citation>
    <scope>NUCLEOTIDE SEQUENCE [LARGE SCALE GENOMIC DNA]</scope>
    <source>
        <strain evidence="3 4">BCC 54312</strain>
    </source>
</reference>
<keyword evidence="2" id="KW-1133">Transmembrane helix</keyword>
<gene>
    <name evidence="3" type="ORF">L249_3630</name>
</gene>
<dbReference type="OrthoDB" id="6270329at2759"/>
<keyword evidence="4" id="KW-1185">Reference proteome</keyword>
<protein>
    <submittedName>
        <fullName evidence="3">Uncharacterized protein</fullName>
    </submittedName>
</protein>
<sequence length="129" mass="13337">MASSSSSTSSSPSPSQSPPPPPPYPFASAPDIVRSHQKDSYFSGQVSNRLTDLWRLTRGARAAHARGPELRCLGALLYLGLTTAATEVAMEVAVMEAATTAATMAATMVAMAAMAAATLDNPRGSRRAG</sequence>
<organism evidence="3 4">
    <name type="scientific">Ophiocordyceps polyrhachis-furcata BCC 54312</name>
    <dbReference type="NCBI Taxonomy" id="1330021"/>
    <lineage>
        <taxon>Eukaryota</taxon>
        <taxon>Fungi</taxon>
        <taxon>Dikarya</taxon>
        <taxon>Ascomycota</taxon>
        <taxon>Pezizomycotina</taxon>
        <taxon>Sordariomycetes</taxon>
        <taxon>Hypocreomycetidae</taxon>
        <taxon>Hypocreales</taxon>
        <taxon>Ophiocordycipitaceae</taxon>
        <taxon>Ophiocordyceps</taxon>
    </lineage>
</organism>
<proteinExistence type="predicted"/>
<keyword evidence="2" id="KW-0812">Transmembrane</keyword>
<evidence type="ECO:0000256" key="2">
    <source>
        <dbReference type="SAM" id="Phobius"/>
    </source>
</evidence>
<dbReference type="STRING" id="1330021.A0A367LMF1"/>
<evidence type="ECO:0000313" key="3">
    <source>
        <dbReference type="EMBL" id="RCI15432.1"/>
    </source>
</evidence>
<comment type="caution">
    <text evidence="3">The sequence shown here is derived from an EMBL/GenBank/DDBJ whole genome shotgun (WGS) entry which is preliminary data.</text>
</comment>
<feature type="transmembrane region" description="Helical" evidence="2">
    <location>
        <begin position="101"/>
        <end position="119"/>
    </location>
</feature>
<name>A0A367LMF1_9HYPO</name>
<evidence type="ECO:0000256" key="1">
    <source>
        <dbReference type="SAM" id="MobiDB-lite"/>
    </source>
</evidence>
<accession>A0A367LMF1</accession>
<feature type="region of interest" description="Disordered" evidence="1">
    <location>
        <begin position="1"/>
        <end position="30"/>
    </location>
</feature>